<protein>
    <submittedName>
        <fullName evidence="2">Pilus assembly protein TadE</fullName>
    </submittedName>
</protein>
<evidence type="ECO:0000256" key="1">
    <source>
        <dbReference type="SAM" id="Phobius"/>
    </source>
</evidence>
<evidence type="ECO:0000313" key="3">
    <source>
        <dbReference type="Proteomes" id="UP000252530"/>
    </source>
</evidence>
<proteinExistence type="predicted"/>
<organism evidence="2 3">
    <name type="scientific">Bifidobacterium aemilianum</name>
    <dbReference type="NCBI Taxonomy" id="2493120"/>
    <lineage>
        <taxon>Bacteria</taxon>
        <taxon>Bacillati</taxon>
        <taxon>Actinomycetota</taxon>
        <taxon>Actinomycetes</taxon>
        <taxon>Bifidobacteriales</taxon>
        <taxon>Bifidobacteriaceae</taxon>
        <taxon>Bifidobacterium</taxon>
    </lineage>
</organism>
<keyword evidence="1" id="KW-1133">Transmembrane helix</keyword>
<dbReference type="RefSeq" id="WP_113860724.1">
    <property type="nucleotide sequence ID" value="NZ_PDCG01000012.1"/>
</dbReference>
<keyword evidence="1" id="KW-0472">Membrane</keyword>
<name>A0A366K677_9BIFI</name>
<keyword evidence="3" id="KW-1185">Reference proteome</keyword>
<gene>
    <name evidence="2" type="ORF">CRD60_07865</name>
</gene>
<evidence type="ECO:0000313" key="2">
    <source>
        <dbReference type="EMBL" id="RBP97245.1"/>
    </source>
</evidence>
<keyword evidence="1" id="KW-0812">Transmembrane</keyword>
<dbReference type="Proteomes" id="UP000252530">
    <property type="component" value="Unassembled WGS sequence"/>
</dbReference>
<accession>A0A366K677</accession>
<dbReference type="AlphaFoldDB" id="A0A366K677"/>
<reference evidence="2 3" key="1">
    <citation type="submission" date="2017-10" db="EMBL/GenBank/DDBJ databases">
        <title>Bifidobacterium xylocopum sp. nov. and Bifidobacterium aemilianum sp. nov., from the carpenter bee (Xylocopa violacea) digestive tract.</title>
        <authorList>
            <person name="Alberoni D."/>
            <person name="Baffoni L."/>
            <person name="Di Gioia D."/>
            <person name="Gaggia F."/>
            <person name="Biavati B."/>
        </authorList>
    </citation>
    <scope>NUCLEOTIDE SEQUENCE [LARGE SCALE GENOMIC DNA]</scope>
    <source>
        <strain evidence="2 3">XV10</strain>
    </source>
</reference>
<feature type="transmembrane region" description="Helical" evidence="1">
    <location>
        <begin position="20"/>
        <end position="43"/>
    </location>
</feature>
<comment type="caution">
    <text evidence="2">The sequence shown here is derived from an EMBL/GenBank/DDBJ whole genome shotgun (WGS) entry which is preliminary data.</text>
</comment>
<dbReference type="EMBL" id="PDCG01000012">
    <property type="protein sequence ID" value="RBP97245.1"/>
    <property type="molecule type" value="Genomic_DNA"/>
</dbReference>
<sequence length="124" mass="12895">MRGGPWRFWGARDRGSGTMAGVMLILLAALLMLTLAAGGDLLVRKARVRALADLSAIVAASALREGDEGACSLAHASARANQAQVAACAIEDEDVTVTINLRTSFPLLPQLSYQSRAGPVDCGS</sequence>
<dbReference type="NCBIfam" id="TIGR03816">
    <property type="entry name" value="tadE_like_DECH"/>
    <property type="match status" value="1"/>
</dbReference>
<dbReference type="InterPro" id="IPR021202">
    <property type="entry name" value="Rv3654c-like"/>
</dbReference>